<dbReference type="RefSeq" id="XP_018495822.1">
    <property type="nucleotide sequence ID" value="XM_018640306.1"/>
</dbReference>
<sequence length="146" mass="15384">MKTVIVLCSILSVALASPYKLCSPAAGEITSVDIKDCSNDVSSCILHKGTDASIAINFKSPVDAASVTVKAFGIIGGIPLPYPLNNSDACKDSGITCPVKAETGVAYTQSFKVEKFYPSIGLNVKWTLVNESGKQLLCVMIPVKIE</sequence>
<evidence type="ECO:0000256" key="2">
    <source>
        <dbReference type="ARBA" id="ARBA00006370"/>
    </source>
</evidence>
<dbReference type="Gene3D" id="2.60.40.770">
    <property type="match status" value="1"/>
</dbReference>
<accession>A0AAJ7L6N5</accession>
<reference evidence="9" key="1">
    <citation type="submission" date="2025-08" db="UniProtKB">
        <authorList>
            <consortium name="RefSeq"/>
        </authorList>
    </citation>
    <scope>IDENTIFICATION</scope>
</reference>
<evidence type="ECO:0000256" key="4">
    <source>
        <dbReference type="ARBA" id="ARBA00022729"/>
    </source>
</evidence>
<protein>
    <submittedName>
        <fullName evidence="9">NPC intracellular cholesterol transporter 2 homolog a</fullName>
    </submittedName>
</protein>
<dbReference type="GO" id="GO:0032367">
    <property type="term" value="P:intracellular cholesterol transport"/>
    <property type="evidence" value="ECO:0007669"/>
    <property type="project" value="InterPro"/>
</dbReference>
<gene>
    <name evidence="9" type="primary">LOC100902559</name>
</gene>
<dbReference type="InterPro" id="IPR039670">
    <property type="entry name" value="NPC2-like"/>
</dbReference>
<dbReference type="Proteomes" id="UP000694867">
    <property type="component" value="Unplaced"/>
</dbReference>
<name>A0AAJ7L6N5_9ACAR</name>
<dbReference type="AlphaFoldDB" id="A0AAJ7L6N5"/>
<keyword evidence="8" id="KW-1185">Reference proteome</keyword>
<organism evidence="8 9">
    <name type="scientific">Galendromus occidentalis</name>
    <name type="common">western predatory mite</name>
    <dbReference type="NCBI Taxonomy" id="34638"/>
    <lineage>
        <taxon>Eukaryota</taxon>
        <taxon>Metazoa</taxon>
        <taxon>Ecdysozoa</taxon>
        <taxon>Arthropoda</taxon>
        <taxon>Chelicerata</taxon>
        <taxon>Arachnida</taxon>
        <taxon>Acari</taxon>
        <taxon>Parasitiformes</taxon>
        <taxon>Mesostigmata</taxon>
        <taxon>Gamasina</taxon>
        <taxon>Phytoseioidea</taxon>
        <taxon>Phytoseiidae</taxon>
        <taxon>Typhlodrominae</taxon>
        <taxon>Galendromus</taxon>
    </lineage>
</organism>
<proteinExistence type="inferred from homology"/>
<feature type="signal peptide" evidence="6">
    <location>
        <begin position="1"/>
        <end position="16"/>
    </location>
</feature>
<dbReference type="SUPFAM" id="SSF81296">
    <property type="entry name" value="E set domains"/>
    <property type="match status" value="1"/>
</dbReference>
<evidence type="ECO:0000313" key="8">
    <source>
        <dbReference type="Proteomes" id="UP000694867"/>
    </source>
</evidence>
<dbReference type="KEGG" id="goe:100902559"/>
<evidence type="ECO:0000256" key="1">
    <source>
        <dbReference type="ARBA" id="ARBA00004613"/>
    </source>
</evidence>
<dbReference type="GeneID" id="100902559"/>
<keyword evidence="3" id="KW-0964">Secreted</keyword>
<evidence type="ECO:0000256" key="3">
    <source>
        <dbReference type="ARBA" id="ARBA00022525"/>
    </source>
</evidence>
<dbReference type="Pfam" id="PF02221">
    <property type="entry name" value="E1_DerP2_DerF2"/>
    <property type="match status" value="1"/>
</dbReference>
<keyword evidence="5" id="KW-1015">Disulfide bond</keyword>
<dbReference type="InterPro" id="IPR003172">
    <property type="entry name" value="ML_dom"/>
</dbReference>
<comment type="subcellular location">
    <subcellularLocation>
        <location evidence="1">Secreted</location>
    </subcellularLocation>
</comment>
<dbReference type="InterPro" id="IPR014756">
    <property type="entry name" value="Ig_E-set"/>
</dbReference>
<evidence type="ECO:0000256" key="5">
    <source>
        <dbReference type="ARBA" id="ARBA00023157"/>
    </source>
</evidence>
<dbReference type="GO" id="GO:0005576">
    <property type="term" value="C:extracellular region"/>
    <property type="evidence" value="ECO:0007669"/>
    <property type="project" value="UniProtKB-SubCell"/>
</dbReference>
<comment type="similarity">
    <text evidence="2">Belongs to the NPC2 family.</text>
</comment>
<dbReference type="GO" id="GO:0032934">
    <property type="term" value="F:sterol binding"/>
    <property type="evidence" value="ECO:0007669"/>
    <property type="project" value="InterPro"/>
</dbReference>
<dbReference type="PANTHER" id="PTHR11306:SF68">
    <property type="entry name" value="NPC INTRACELLULAR CHOLESTEROL TRANSPORTER 2"/>
    <property type="match status" value="1"/>
</dbReference>
<dbReference type="CDD" id="cd00916">
    <property type="entry name" value="Npc2_like"/>
    <property type="match status" value="1"/>
</dbReference>
<feature type="domain" description="MD-2-related lipid-recognition" evidence="7">
    <location>
        <begin position="19"/>
        <end position="143"/>
    </location>
</feature>
<dbReference type="InterPro" id="IPR033916">
    <property type="entry name" value="ML_Npc2-like"/>
</dbReference>
<evidence type="ECO:0000256" key="6">
    <source>
        <dbReference type="SAM" id="SignalP"/>
    </source>
</evidence>
<evidence type="ECO:0000259" key="7">
    <source>
        <dbReference type="SMART" id="SM00737"/>
    </source>
</evidence>
<dbReference type="PANTHER" id="PTHR11306">
    <property type="entry name" value="NIEMANN PICK TYPE C2 PROTEIN NPC2-RELATED"/>
    <property type="match status" value="1"/>
</dbReference>
<feature type="chain" id="PRO_5042542011" evidence="6">
    <location>
        <begin position="17"/>
        <end position="146"/>
    </location>
</feature>
<evidence type="ECO:0000313" key="9">
    <source>
        <dbReference type="RefSeq" id="XP_018495822.1"/>
    </source>
</evidence>
<dbReference type="SMART" id="SM00737">
    <property type="entry name" value="ML"/>
    <property type="match status" value="1"/>
</dbReference>
<keyword evidence="4 6" id="KW-0732">Signal</keyword>
<dbReference type="FunFam" id="2.60.40.770:FF:000001">
    <property type="entry name" value="NPC intracellular cholesterol transporter 2"/>
    <property type="match status" value="1"/>
</dbReference>